<protein>
    <recommendedName>
        <fullName evidence="2">Endonuclease/exonuclease/phosphatase domain-containing protein</fullName>
    </recommendedName>
</protein>
<accession>A0A518H871</accession>
<dbReference type="GO" id="GO:0006506">
    <property type="term" value="P:GPI anchor biosynthetic process"/>
    <property type="evidence" value="ECO:0007669"/>
    <property type="project" value="TreeGrafter"/>
</dbReference>
<dbReference type="InterPro" id="IPR036691">
    <property type="entry name" value="Endo/exonu/phosph_ase_sf"/>
</dbReference>
<dbReference type="InterPro" id="IPR051916">
    <property type="entry name" value="GPI-anchor_lipid_remodeler"/>
</dbReference>
<organism evidence="3 4">
    <name type="scientific">Tautonia plasticadhaerens</name>
    <dbReference type="NCBI Taxonomy" id="2527974"/>
    <lineage>
        <taxon>Bacteria</taxon>
        <taxon>Pseudomonadati</taxon>
        <taxon>Planctomycetota</taxon>
        <taxon>Planctomycetia</taxon>
        <taxon>Isosphaerales</taxon>
        <taxon>Isosphaeraceae</taxon>
        <taxon>Tautonia</taxon>
    </lineage>
</organism>
<feature type="domain" description="Endonuclease/exonuclease/phosphatase" evidence="2">
    <location>
        <begin position="4"/>
        <end position="227"/>
    </location>
</feature>
<sequence>MRLLSYNIHKGIGGRDRRYDLDRIIAVISHERPDLICLQEVADGIPRAGGGDQVAAFSGAFPDYHPVSQTNHRFRVGSYGNLLLARWKVERSHDVCLRYLNRKKRGAQLVVVSTPTGPLHLINWHLGLHESTRQWQASYLLEHHCYRESCHLPTVIVGDFNDWRNTLARGPFARHGLRQVTEPLQRFRSFPAYLAMSSLDKIFCCPQVEVEQAHVVRSRLARDASDHLPLVLDFRMKHRASRVEGTSQVEPGHKHQEARHA</sequence>
<dbReference type="PANTHER" id="PTHR14859">
    <property type="entry name" value="CALCOFLUOR WHITE HYPERSENSITIVE PROTEIN PRECURSOR"/>
    <property type="match status" value="1"/>
</dbReference>
<dbReference type="EMBL" id="CP036426">
    <property type="protein sequence ID" value="QDV37057.1"/>
    <property type="molecule type" value="Genomic_DNA"/>
</dbReference>
<dbReference type="GO" id="GO:0003824">
    <property type="term" value="F:catalytic activity"/>
    <property type="evidence" value="ECO:0007669"/>
    <property type="project" value="InterPro"/>
</dbReference>
<dbReference type="PANTHER" id="PTHR14859:SF1">
    <property type="entry name" value="PGAP2-INTERACTING PROTEIN"/>
    <property type="match status" value="1"/>
</dbReference>
<feature type="compositionally biased region" description="Basic and acidic residues" evidence="1">
    <location>
        <begin position="251"/>
        <end position="261"/>
    </location>
</feature>
<dbReference type="KEGG" id="tpla:ElP_49900"/>
<dbReference type="InterPro" id="IPR005135">
    <property type="entry name" value="Endo/exonuclease/phosphatase"/>
</dbReference>
<proteinExistence type="predicted"/>
<gene>
    <name evidence="3" type="ORF">ElP_49900</name>
</gene>
<reference evidence="3 4" key="1">
    <citation type="submission" date="2019-02" db="EMBL/GenBank/DDBJ databases">
        <title>Deep-cultivation of Planctomycetes and their phenomic and genomic characterization uncovers novel biology.</title>
        <authorList>
            <person name="Wiegand S."/>
            <person name="Jogler M."/>
            <person name="Boedeker C."/>
            <person name="Pinto D."/>
            <person name="Vollmers J."/>
            <person name="Rivas-Marin E."/>
            <person name="Kohn T."/>
            <person name="Peeters S.H."/>
            <person name="Heuer A."/>
            <person name="Rast P."/>
            <person name="Oberbeckmann S."/>
            <person name="Bunk B."/>
            <person name="Jeske O."/>
            <person name="Meyerdierks A."/>
            <person name="Storesund J.E."/>
            <person name="Kallscheuer N."/>
            <person name="Luecker S."/>
            <person name="Lage O.M."/>
            <person name="Pohl T."/>
            <person name="Merkel B.J."/>
            <person name="Hornburger P."/>
            <person name="Mueller R.-W."/>
            <person name="Bruemmer F."/>
            <person name="Labrenz M."/>
            <person name="Spormann A.M."/>
            <person name="Op den Camp H."/>
            <person name="Overmann J."/>
            <person name="Amann R."/>
            <person name="Jetten M.S.M."/>
            <person name="Mascher T."/>
            <person name="Medema M.H."/>
            <person name="Devos D.P."/>
            <person name="Kaster A.-K."/>
            <person name="Ovreas L."/>
            <person name="Rohde M."/>
            <person name="Galperin M.Y."/>
            <person name="Jogler C."/>
        </authorList>
    </citation>
    <scope>NUCLEOTIDE SEQUENCE [LARGE SCALE GENOMIC DNA]</scope>
    <source>
        <strain evidence="3 4">ElP</strain>
    </source>
</reference>
<evidence type="ECO:0000259" key="2">
    <source>
        <dbReference type="Pfam" id="PF03372"/>
    </source>
</evidence>
<dbReference type="GO" id="GO:0016020">
    <property type="term" value="C:membrane"/>
    <property type="evidence" value="ECO:0007669"/>
    <property type="project" value="GOC"/>
</dbReference>
<evidence type="ECO:0000313" key="3">
    <source>
        <dbReference type="EMBL" id="QDV37057.1"/>
    </source>
</evidence>
<evidence type="ECO:0000256" key="1">
    <source>
        <dbReference type="SAM" id="MobiDB-lite"/>
    </source>
</evidence>
<dbReference type="Pfam" id="PF03372">
    <property type="entry name" value="Exo_endo_phos"/>
    <property type="match status" value="1"/>
</dbReference>
<dbReference type="AlphaFoldDB" id="A0A518H871"/>
<evidence type="ECO:0000313" key="4">
    <source>
        <dbReference type="Proteomes" id="UP000317835"/>
    </source>
</evidence>
<name>A0A518H871_9BACT</name>
<feature type="region of interest" description="Disordered" evidence="1">
    <location>
        <begin position="242"/>
        <end position="261"/>
    </location>
</feature>
<dbReference type="OrthoDB" id="155529at2"/>
<dbReference type="Gene3D" id="3.60.10.10">
    <property type="entry name" value="Endonuclease/exonuclease/phosphatase"/>
    <property type="match status" value="1"/>
</dbReference>
<keyword evidence="4" id="KW-1185">Reference proteome</keyword>
<dbReference type="Proteomes" id="UP000317835">
    <property type="component" value="Chromosome"/>
</dbReference>
<dbReference type="SUPFAM" id="SSF56219">
    <property type="entry name" value="DNase I-like"/>
    <property type="match status" value="1"/>
</dbReference>